<proteinExistence type="predicted"/>
<dbReference type="AlphaFoldDB" id="A0A0F9LSH4"/>
<reference evidence="1" key="1">
    <citation type="journal article" date="2015" name="Nature">
        <title>Complex archaea that bridge the gap between prokaryotes and eukaryotes.</title>
        <authorList>
            <person name="Spang A."/>
            <person name="Saw J.H."/>
            <person name="Jorgensen S.L."/>
            <person name="Zaremba-Niedzwiedzka K."/>
            <person name="Martijn J."/>
            <person name="Lind A.E."/>
            <person name="van Eijk R."/>
            <person name="Schleper C."/>
            <person name="Guy L."/>
            <person name="Ettema T.J."/>
        </authorList>
    </citation>
    <scope>NUCLEOTIDE SEQUENCE</scope>
</reference>
<gene>
    <name evidence="1" type="ORF">LCGC14_1160980</name>
</gene>
<protein>
    <submittedName>
        <fullName evidence="1">Uncharacterized protein</fullName>
    </submittedName>
</protein>
<organism evidence="1">
    <name type="scientific">marine sediment metagenome</name>
    <dbReference type="NCBI Taxonomy" id="412755"/>
    <lineage>
        <taxon>unclassified sequences</taxon>
        <taxon>metagenomes</taxon>
        <taxon>ecological metagenomes</taxon>
    </lineage>
</organism>
<sequence length="95" mass="11564">MVSINPYNSLKKKDKTIINEKWFKEFNKMEKKNPLFIERLKSRTTWILMLLNKSLDFLKMLGAEYEFRESLNGDFKMVFDTFKKIQQIEVKNDEF</sequence>
<comment type="caution">
    <text evidence="1">The sequence shown here is derived from an EMBL/GenBank/DDBJ whole genome shotgun (WGS) entry which is preliminary data.</text>
</comment>
<dbReference type="EMBL" id="LAZR01005661">
    <property type="protein sequence ID" value="KKM98139.1"/>
    <property type="molecule type" value="Genomic_DNA"/>
</dbReference>
<name>A0A0F9LSH4_9ZZZZ</name>
<accession>A0A0F9LSH4</accession>
<evidence type="ECO:0000313" key="1">
    <source>
        <dbReference type="EMBL" id="KKM98139.1"/>
    </source>
</evidence>